<keyword evidence="3" id="KW-0645">Protease</keyword>
<accession>A0A382C2E1</accession>
<dbReference type="SUPFAM" id="SSF52949">
    <property type="entry name" value="Macro domain-like"/>
    <property type="match status" value="1"/>
</dbReference>
<evidence type="ECO:0000256" key="4">
    <source>
        <dbReference type="ARBA" id="ARBA00022801"/>
    </source>
</evidence>
<dbReference type="PANTHER" id="PTHR11963:SF23">
    <property type="entry name" value="CYTOSOL AMINOPEPTIDASE"/>
    <property type="match status" value="1"/>
</dbReference>
<dbReference type="GO" id="GO:0030145">
    <property type="term" value="F:manganese ion binding"/>
    <property type="evidence" value="ECO:0007669"/>
    <property type="project" value="InterPro"/>
</dbReference>
<protein>
    <recommendedName>
        <fullName evidence="5">Cytosol aminopeptidase domain-containing protein</fullName>
    </recommendedName>
</protein>
<feature type="domain" description="Cytosol aminopeptidase" evidence="5">
    <location>
        <begin position="361"/>
        <end position="368"/>
    </location>
</feature>
<dbReference type="InterPro" id="IPR011356">
    <property type="entry name" value="Leucine_aapep/pepB"/>
</dbReference>
<organism evidence="6">
    <name type="scientific">marine metagenome</name>
    <dbReference type="NCBI Taxonomy" id="408172"/>
    <lineage>
        <taxon>unclassified sequences</taxon>
        <taxon>metagenomes</taxon>
        <taxon>ecological metagenomes</taxon>
    </lineage>
</organism>
<dbReference type="InterPro" id="IPR008283">
    <property type="entry name" value="Peptidase_M17_N"/>
</dbReference>
<reference evidence="6" key="1">
    <citation type="submission" date="2018-05" db="EMBL/GenBank/DDBJ databases">
        <authorList>
            <person name="Lanie J.A."/>
            <person name="Ng W.-L."/>
            <person name="Kazmierczak K.M."/>
            <person name="Andrzejewski T.M."/>
            <person name="Davidsen T.M."/>
            <person name="Wayne K.J."/>
            <person name="Tettelin H."/>
            <person name="Glass J.I."/>
            <person name="Rusch D."/>
            <person name="Podicherti R."/>
            <person name="Tsui H.-C.T."/>
            <person name="Winkler M.E."/>
        </authorList>
    </citation>
    <scope>NUCLEOTIDE SEQUENCE</scope>
</reference>
<dbReference type="GO" id="GO:0070006">
    <property type="term" value="F:metalloaminopeptidase activity"/>
    <property type="evidence" value="ECO:0007669"/>
    <property type="project" value="InterPro"/>
</dbReference>
<dbReference type="Pfam" id="PF02789">
    <property type="entry name" value="Peptidase_M17_N"/>
    <property type="match status" value="1"/>
</dbReference>
<dbReference type="Gene3D" id="3.40.220.10">
    <property type="entry name" value="Leucine Aminopeptidase, subunit E, domain 1"/>
    <property type="match status" value="1"/>
</dbReference>
<dbReference type="GO" id="GO:0005737">
    <property type="term" value="C:cytoplasm"/>
    <property type="evidence" value="ECO:0007669"/>
    <property type="project" value="InterPro"/>
</dbReference>
<dbReference type="PROSITE" id="PS00631">
    <property type="entry name" value="CYTOSOL_AP"/>
    <property type="match status" value="1"/>
</dbReference>
<evidence type="ECO:0000256" key="1">
    <source>
        <dbReference type="ARBA" id="ARBA00009528"/>
    </source>
</evidence>
<dbReference type="PANTHER" id="PTHR11963">
    <property type="entry name" value="LEUCINE AMINOPEPTIDASE-RELATED"/>
    <property type="match status" value="1"/>
</dbReference>
<dbReference type="Gene3D" id="3.40.630.10">
    <property type="entry name" value="Zn peptidases"/>
    <property type="match status" value="1"/>
</dbReference>
<name>A0A382C2E1_9ZZZZ</name>
<dbReference type="CDD" id="cd00433">
    <property type="entry name" value="Peptidase_M17"/>
    <property type="match status" value="1"/>
</dbReference>
<dbReference type="SUPFAM" id="SSF53187">
    <property type="entry name" value="Zn-dependent exopeptidases"/>
    <property type="match status" value="1"/>
</dbReference>
<sequence length="467" mass="49052">MVLLFQFGEIVVKIDLDSIDPIISDLDCLLIGLFEGEEKESSAIKRVRDLLGDSLKVLLETGEISGRLGNNVLIHSLLLTSTSSTGLKRIIFCGLGSRKSFSVARLRDALAPALRRARGTKCGSVAIDADSFLGDSIGLRDAIEQIAQTCHTGLYRYETFKSKKASSNIEDVKIIIPKDEDPSSLIVALSKGIAIGESVNLARDLANGPPNVITPSSMAEVAEGLGSEHLEVEILGTDDMDTLGMGALLGVARGSAQPPKLIIMSYFGNQSSEDVIAFLGKGITFDSGGLDIKSAIGMRTMKGDMAGGAAVLAAMGAIVQMKPKLNVIAIIPATENMPGGDAQRPGDVVTAMDGTTIEIDNTDAEGRLVLADAVCLALDRGANKIIDVATLTGAIRSALGEQCVGAFGNSSNFTRLVIEAGESVGERIWELPTYEEYSKQYESDIADIKNSGGVSGGAITGAMFIGH</sequence>
<comment type="similarity">
    <text evidence="1">Belongs to the peptidase M17 family.</text>
</comment>
<evidence type="ECO:0000313" key="6">
    <source>
        <dbReference type="EMBL" id="SVB20230.1"/>
    </source>
</evidence>
<evidence type="ECO:0000256" key="3">
    <source>
        <dbReference type="ARBA" id="ARBA00022670"/>
    </source>
</evidence>
<keyword evidence="2" id="KW-0031">Aminopeptidase</keyword>
<feature type="non-terminal residue" evidence="6">
    <location>
        <position position="467"/>
    </location>
</feature>
<gene>
    <name evidence="6" type="ORF">METZ01_LOCUS173084</name>
</gene>
<dbReference type="PRINTS" id="PR00481">
    <property type="entry name" value="LAMNOPPTDASE"/>
</dbReference>
<dbReference type="InterPro" id="IPR000819">
    <property type="entry name" value="Peptidase_M17_C"/>
</dbReference>
<dbReference type="InterPro" id="IPR043472">
    <property type="entry name" value="Macro_dom-like"/>
</dbReference>
<proteinExistence type="inferred from homology"/>
<evidence type="ECO:0000259" key="5">
    <source>
        <dbReference type="PROSITE" id="PS00631"/>
    </source>
</evidence>
<evidence type="ECO:0000256" key="2">
    <source>
        <dbReference type="ARBA" id="ARBA00022438"/>
    </source>
</evidence>
<dbReference type="EMBL" id="UINC01032489">
    <property type="protein sequence ID" value="SVB20230.1"/>
    <property type="molecule type" value="Genomic_DNA"/>
</dbReference>
<dbReference type="GO" id="GO:0006508">
    <property type="term" value="P:proteolysis"/>
    <property type="evidence" value="ECO:0007669"/>
    <property type="project" value="UniProtKB-KW"/>
</dbReference>
<dbReference type="AlphaFoldDB" id="A0A382C2E1"/>
<keyword evidence="4" id="KW-0378">Hydrolase</keyword>
<dbReference type="Pfam" id="PF00883">
    <property type="entry name" value="Peptidase_M17"/>
    <property type="match status" value="1"/>
</dbReference>